<reference evidence="2" key="2">
    <citation type="submission" date="2017-06" db="EMBL/GenBank/DDBJ databases">
        <title>WGS assembly of Brachypodium distachyon.</title>
        <authorList>
            <consortium name="The International Brachypodium Initiative"/>
            <person name="Lucas S."/>
            <person name="Harmon-Smith M."/>
            <person name="Lail K."/>
            <person name="Tice H."/>
            <person name="Grimwood J."/>
            <person name="Bruce D."/>
            <person name="Barry K."/>
            <person name="Shu S."/>
            <person name="Lindquist E."/>
            <person name="Wang M."/>
            <person name="Pitluck S."/>
            <person name="Vogel J.P."/>
            <person name="Garvin D.F."/>
            <person name="Mockler T.C."/>
            <person name="Schmutz J."/>
            <person name="Rokhsar D."/>
            <person name="Bevan M.W."/>
        </authorList>
    </citation>
    <scope>NUCLEOTIDE SEQUENCE</scope>
    <source>
        <strain evidence="2">Bd21</strain>
    </source>
</reference>
<sequence>MPLEVWLLSEGSACQSFLWLCWSWILAGGLVAKVDTFSCWAQVNFSNKWVCPDLSDLVSFHLSGSRHRGCVAAAGKDTRFTGYAALPLCVMSRFFGTTLVLVLGSYRFVLMPCMFYLLSSSDLALYNFVFRPASRFLGLAAHRSSPSRLCLQIGGSARCRSNVCDGTGPLIIRGPKSKFTICT</sequence>
<evidence type="ECO:0000313" key="2">
    <source>
        <dbReference type="EMBL" id="PNT75241.1"/>
    </source>
</evidence>
<feature type="transmembrane region" description="Helical" evidence="1">
    <location>
        <begin position="83"/>
        <end position="103"/>
    </location>
</feature>
<dbReference type="Proteomes" id="UP000008810">
    <property type="component" value="Chromosome 1"/>
</dbReference>
<gene>
    <name evidence="2" type="ORF">BRADI_1g29021v3</name>
</gene>
<feature type="transmembrane region" description="Helical" evidence="1">
    <location>
        <begin position="109"/>
        <end position="129"/>
    </location>
</feature>
<dbReference type="InParanoid" id="A0A2K2DLU2"/>
<reference evidence="2 3" key="1">
    <citation type="journal article" date="2010" name="Nature">
        <title>Genome sequencing and analysis of the model grass Brachypodium distachyon.</title>
        <authorList>
            <consortium name="International Brachypodium Initiative"/>
        </authorList>
    </citation>
    <scope>NUCLEOTIDE SEQUENCE [LARGE SCALE GENOMIC DNA]</scope>
    <source>
        <strain evidence="2 3">Bd21</strain>
    </source>
</reference>
<name>A0A2K2DLU2_BRADI</name>
<keyword evidence="1" id="KW-0812">Transmembrane</keyword>
<dbReference type="Gramene" id="PNT75241">
    <property type="protein sequence ID" value="PNT75241"/>
    <property type="gene ID" value="BRADI_1g29021v3"/>
</dbReference>
<evidence type="ECO:0000313" key="3">
    <source>
        <dbReference type="EnsemblPlants" id="PNT75241"/>
    </source>
</evidence>
<protein>
    <submittedName>
        <fullName evidence="2 3">Uncharacterized protein</fullName>
    </submittedName>
</protein>
<proteinExistence type="predicted"/>
<organism evidence="2">
    <name type="scientific">Brachypodium distachyon</name>
    <name type="common">Purple false brome</name>
    <name type="synonym">Trachynia distachya</name>
    <dbReference type="NCBI Taxonomy" id="15368"/>
    <lineage>
        <taxon>Eukaryota</taxon>
        <taxon>Viridiplantae</taxon>
        <taxon>Streptophyta</taxon>
        <taxon>Embryophyta</taxon>
        <taxon>Tracheophyta</taxon>
        <taxon>Spermatophyta</taxon>
        <taxon>Magnoliopsida</taxon>
        <taxon>Liliopsida</taxon>
        <taxon>Poales</taxon>
        <taxon>Poaceae</taxon>
        <taxon>BOP clade</taxon>
        <taxon>Pooideae</taxon>
        <taxon>Stipodae</taxon>
        <taxon>Brachypodieae</taxon>
        <taxon>Brachypodium</taxon>
    </lineage>
</organism>
<dbReference type="EnsemblPlants" id="PNT75241">
    <property type="protein sequence ID" value="PNT75241"/>
    <property type="gene ID" value="BRADI_1g29021v3"/>
</dbReference>
<evidence type="ECO:0000256" key="1">
    <source>
        <dbReference type="SAM" id="Phobius"/>
    </source>
</evidence>
<reference evidence="3" key="3">
    <citation type="submission" date="2018-08" db="UniProtKB">
        <authorList>
            <consortium name="EnsemblPlants"/>
        </authorList>
    </citation>
    <scope>IDENTIFICATION</scope>
    <source>
        <strain evidence="3">cv. Bd21</strain>
    </source>
</reference>
<evidence type="ECO:0000313" key="4">
    <source>
        <dbReference type="Proteomes" id="UP000008810"/>
    </source>
</evidence>
<keyword evidence="1" id="KW-0472">Membrane</keyword>
<keyword evidence="1" id="KW-1133">Transmembrane helix</keyword>
<dbReference type="AlphaFoldDB" id="A0A2K2DLU2"/>
<keyword evidence="4" id="KW-1185">Reference proteome</keyword>
<dbReference type="EMBL" id="CM000880">
    <property type="protein sequence ID" value="PNT75241.1"/>
    <property type="molecule type" value="Genomic_DNA"/>
</dbReference>
<accession>A0A2K2DLU2</accession>